<evidence type="ECO:0000313" key="1">
    <source>
        <dbReference type="EMBL" id="NEY20195.1"/>
    </source>
</evidence>
<sequence>MVNEFDQLVYEQMLTMEKLLDLQVKLEENRESQQRTEIQKDLCENEELFELQTYKVIELFQTLKSSCT</sequence>
<protein>
    <submittedName>
        <fullName evidence="1">Uncharacterized protein</fullName>
    </submittedName>
</protein>
<dbReference type="RefSeq" id="WP_025728000.1">
    <property type="nucleotide sequence ID" value="NZ_JAAIWK010000013.1"/>
</dbReference>
<evidence type="ECO:0000313" key="2">
    <source>
        <dbReference type="Proteomes" id="UP000476934"/>
    </source>
</evidence>
<name>A0A6M0P7D8_9BACI</name>
<proteinExistence type="predicted"/>
<comment type="caution">
    <text evidence="1">The sequence shown here is derived from an EMBL/GenBank/DDBJ whole genome shotgun (WGS) entry which is preliminary data.</text>
</comment>
<dbReference type="EMBL" id="JAAIWK010000013">
    <property type="protein sequence ID" value="NEY20195.1"/>
    <property type="molecule type" value="Genomic_DNA"/>
</dbReference>
<dbReference type="Pfam" id="PF14182">
    <property type="entry name" value="YgaB"/>
    <property type="match status" value="1"/>
</dbReference>
<organism evidence="1 2">
    <name type="scientific">Heyndrickxia ginsengihumi</name>
    <dbReference type="NCBI Taxonomy" id="363870"/>
    <lineage>
        <taxon>Bacteria</taxon>
        <taxon>Bacillati</taxon>
        <taxon>Bacillota</taxon>
        <taxon>Bacilli</taxon>
        <taxon>Bacillales</taxon>
        <taxon>Bacillaceae</taxon>
        <taxon>Heyndrickxia</taxon>
    </lineage>
</organism>
<dbReference type="Proteomes" id="UP000476934">
    <property type="component" value="Unassembled WGS sequence"/>
</dbReference>
<dbReference type="InterPro" id="IPR025572">
    <property type="entry name" value="YgaB"/>
</dbReference>
<accession>A0A6M0P7D8</accession>
<gene>
    <name evidence="1" type="ORF">G4D61_09510</name>
</gene>
<keyword evidence="2" id="KW-1185">Reference proteome</keyword>
<dbReference type="AlphaFoldDB" id="A0A6M0P7D8"/>
<reference evidence="1 2" key="1">
    <citation type="submission" date="2020-03" db="EMBL/GenBank/DDBJ databases">
        <title>Bacillus aquiflavi sp. nov., isolated from yellow water of strong flavor Chinese baijiu in Yibin region of China.</title>
        <authorList>
            <person name="Xie J."/>
        </authorList>
    </citation>
    <scope>NUCLEOTIDE SEQUENCE [LARGE SCALE GENOMIC DNA]</scope>
    <source>
        <strain evidence="1 2">Gsoil 114</strain>
    </source>
</reference>